<proteinExistence type="predicted"/>
<dbReference type="SUPFAM" id="SSF49870">
    <property type="entry name" value="Osmotin, thaumatin-like protein"/>
    <property type="match status" value="1"/>
</dbReference>
<evidence type="ECO:0000313" key="5">
    <source>
        <dbReference type="Proteomes" id="UP001159042"/>
    </source>
</evidence>
<keyword evidence="2" id="KW-0812">Transmembrane</keyword>
<comment type="caution">
    <text evidence="4">The sequence shown here is derived from an EMBL/GenBank/DDBJ whole genome shotgun (WGS) entry which is preliminary data.</text>
</comment>
<evidence type="ECO:0000313" key="4">
    <source>
        <dbReference type="EMBL" id="KAJ8919979.1"/>
    </source>
</evidence>
<feature type="chain" id="PRO_5043687119" evidence="3">
    <location>
        <begin position="23"/>
        <end position="322"/>
    </location>
</feature>
<protein>
    <submittedName>
        <fullName evidence="4">Uncharacterized protein</fullName>
    </submittedName>
</protein>
<feature type="disulfide bond" evidence="1">
    <location>
        <begin position="267"/>
        <end position="277"/>
    </location>
</feature>
<keyword evidence="2" id="KW-1133">Transmembrane helix</keyword>
<feature type="transmembrane region" description="Helical" evidence="2">
    <location>
        <begin position="63"/>
        <end position="89"/>
    </location>
</feature>
<dbReference type="PRINTS" id="PR00347">
    <property type="entry name" value="THAUMATIN"/>
</dbReference>
<organism evidence="4 5">
    <name type="scientific">Exocentrus adspersus</name>
    <dbReference type="NCBI Taxonomy" id="1586481"/>
    <lineage>
        <taxon>Eukaryota</taxon>
        <taxon>Metazoa</taxon>
        <taxon>Ecdysozoa</taxon>
        <taxon>Arthropoda</taxon>
        <taxon>Hexapoda</taxon>
        <taxon>Insecta</taxon>
        <taxon>Pterygota</taxon>
        <taxon>Neoptera</taxon>
        <taxon>Endopterygota</taxon>
        <taxon>Coleoptera</taxon>
        <taxon>Polyphaga</taxon>
        <taxon>Cucujiformia</taxon>
        <taxon>Chrysomeloidea</taxon>
        <taxon>Cerambycidae</taxon>
        <taxon>Lamiinae</taxon>
        <taxon>Acanthocinini</taxon>
        <taxon>Exocentrus</taxon>
    </lineage>
</organism>
<feature type="disulfide bond" evidence="1">
    <location>
        <begin position="257"/>
        <end position="266"/>
    </location>
</feature>
<dbReference type="PANTHER" id="PTHR31048">
    <property type="entry name" value="OS03G0233200 PROTEIN"/>
    <property type="match status" value="1"/>
</dbReference>
<reference evidence="4 5" key="1">
    <citation type="journal article" date="2023" name="Insect Mol. Biol.">
        <title>Genome sequencing provides insights into the evolution of gene families encoding plant cell wall-degrading enzymes in longhorned beetles.</title>
        <authorList>
            <person name="Shin N.R."/>
            <person name="Okamura Y."/>
            <person name="Kirsch R."/>
            <person name="Pauchet Y."/>
        </authorList>
    </citation>
    <scope>NUCLEOTIDE SEQUENCE [LARGE SCALE GENOMIC DNA]</scope>
    <source>
        <strain evidence="4">EAD_L_NR</strain>
    </source>
</reference>
<dbReference type="InterPro" id="IPR001938">
    <property type="entry name" value="Thaumatin"/>
</dbReference>
<keyword evidence="2" id="KW-0472">Membrane</keyword>
<dbReference type="FunFam" id="2.60.110.10:FF:000004">
    <property type="entry name" value="THAUMATIN-LIKE PROTEIN 1"/>
    <property type="match status" value="1"/>
</dbReference>
<feature type="signal peptide" evidence="3">
    <location>
        <begin position="1"/>
        <end position="22"/>
    </location>
</feature>
<dbReference type="PROSITE" id="PS51367">
    <property type="entry name" value="THAUMATIN_2"/>
    <property type="match status" value="1"/>
</dbReference>
<keyword evidence="5" id="KW-1185">Reference proteome</keyword>
<keyword evidence="1" id="KW-1015">Disulfide bond</keyword>
<feature type="disulfide bond" evidence="1">
    <location>
        <begin position="226"/>
        <end position="311"/>
    </location>
</feature>
<name>A0AAV8W0Y9_9CUCU</name>
<dbReference type="EMBL" id="JANEYG010000016">
    <property type="protein sequence ID" value="KAJ8919979.1"/>
    <property type="molecule type" value="Genomic_DNA"/>
</dbReference>
<dbReference type="Proteomes" id="UP001159042">
    <property type="component" value="Unassembled WGS sequence"/>
</dbReference>
<evidence type="ECO:0000256" key="1">
    <source>
        <dbReference type="PIRSR" id="PIRSR002703-1"/>
    </source>
</evidence>
<dbReference type="AlphaFoldDB" id="A0AAV8W0Y9"/>
<feature type="disulfide bond" evidence="1">
    <location>
        <begin position="231"/>
        <end position="294"/>
    </location>
</feature>
<keyword evidence="3" id="KW-0732">Signal</keyword>
<dbReference type="Pfam" id="PF00314">
    <property type="entry name" value="Thaumatin"/>
    <property type="match status" value="1"/>
</dbReference>
<dbReference type="PROSITE" id="PS51257">
    <property type="entry name" value="PROKAR_LIPOPROTEIN"/>
    <property type="match status" value="1"/>
</dbReference>
<dbReference type="PIRSF" id="PIRSF002703">
    <property type="entry name" value="Thaumatin"/>
    <property type="match status" value="1"/>
</dbReference>
<dbReference type="InterPro" id="IPR037176">
    <property type="entry name" value="Osmotin/thaumatin-like_sf"/>
</dbReference>
<evidence type="ECO:0000256" key="3">
    <source>
        <dbReference type="SAM" id="SignalP"/>
    </source>
</evidence>
<gene>
    <name evidence="4" type="ORF">NQ315_006509</name>
</gene>
<feature type="disulfide bond" evidence="1">
    <location>
        <begin position="238"/>
        <end position="253"/>
    </location>
</feature>
<evidence type="ECO:0000256" key="2">
    <source>
        <dbReference type="SAM" id="Phobius"/>
    </source>
</evidence>
<dbReference type="Gene3D" id="2.60.110.10">
    <property type="entry name" value="Thaumatin"/>
    <property type="match status" value="1"/>
</dbReference>
<accession>A0AAV8W0Y9</accession>
<sequence>MTPSFKMWKLALVSVVLTSCRAVEFEIVNRESGPIWVGIQGNNGKTHLFKGGFVLDAKSKKHLYLIVVVTMFKFALVVVATVFSAAIAVEFEIRNQEGGDIWVGIQGNSGKQTLEGGGFVLGAKASNLDLNFLPSSVRFKLQGIGQAGSGRGPGATPTRNTARRAIAGTGWNAGGNGGAPPATLAEITLKGWGGIDYYDISLVDGFNIPAAFEPVGGRGDNSRYSCKRAACAHRFYDCPNELKLTNQAGVIGCKSACLAFNTDQYCCRGAHDKPETCKSSSWPVNYPDFFKKRCPDAYSYAYDDHKSTFTCQAEKYIVTFGS</sequence>
<dbReference type="SMART" id="SM00205">
    <property type="entry name" value="THN"/>
    <property type="match status" value="1"/>
</dbReference>